<name>A0A285UYA4_9HYPH</name>
<dbReference type="AlphaFoldDB" id="A0A285UYA4"/>
<evidence type="ECO:0000313" key="1">
    <source>
        <dbReference type="EMBL" id="SOC45716.1"/>
    </source>
</evidence>
<dbReference type="EMBL" id="OBQD01000017">
    <property type="protein sequence ID" value="SOC45716.1"/>
    <property type="molecule type" value="Genomic_DNA"/>
</dbReference>
<keyword evidence="2" id="KW-1185">Reference proteome</keyword>
<evidence type="ECO:0000313" key="2">
    <source>
        <dbReference type="Proteomes" id="UP000219167"/>
    </source>
</evidence>
<gene>
    <name evidence="1" type="ORF">SAMN05892877_117105</name>
</gene>
<accession>A0A285UYA4</accession>
<dbReference type="Proteomes" id="UP000219167">
    <property type="component" value="Unassembled WGS sequence"/>
</dbReference>
<organism evidence="1 2">
    <name type="scientific">Rhizobium subbaraonis</name>
    <dbReference type="NCBI Taxonomy" id="908946"/>
    <lineage>
        <taxon>Bacteria</taxon>
        <taxon>Pseudomonadati</taxon>
        <taxon>Pseudomonadota</taxon>
        <taxon>Alphaproteobacteria</taxon>
        <taxon>Hyphomicrobiales</taxon>
        <taxon>Rhizobiaceae</taxon>
        <taxon>Rhizobium/Agrobacterium group</taxon>
        <taxon>Rhizobium</taxon>
    </lineage>
</organism>
<dbReference type="RefSeq" id="WP_176526856.1">
    <property type="nucleotide sequence ID" value="NZ_OBQD01000017.1"/>
</dbReference>
<protein>
    <submittedName>
        <fullName evidence="1">Uncharacterized protein</fullName>
    </submittedName>
</protein>
<sequence length="209" mass="23616">MTDKYAKLREAINMGRQRLADDVLYLSAEQQKTVLALLDGLAAEKARADGLQAHLDAERELVWERDGQLALEKARADAAEAERDTCIKVMDAITDDDVKHLATISTLTAERDALIRERDNAAYLLHLIREWPTASHELTYTNYRGETSVRVLHLVRIWLGSTEWHPEPQLLLSAFDTQKDAYRDFAVKDFDIPDARSALTNANAAEREG</sequence>
<proteinExistence type="predicted"/>
<reference evidence="1 2" key="1">
    <citation type="submission" date="2017-08" db="EMBL/GenBank/DDBJ databases">
        <authorList>
            <person name="de Groot N.N."/>
        </authorList>
    </citation>
    <scope>NUCLEOTIDE SEQUENCE [LARGE SCALE GENOMIC DNA]</scope>
    <source>
        <strain evidence="1 2">JC85</strain>
    </source>
</reference>